<feature type="domain" description="Thioredoxin" evidence="2">
    <location>
        <begin position="682"/>
        <end position="791"/>
    </location>
</feature>
<dbReference type="PRINTS" id="PR00421">
    <property type="entry name" value="THIOREDOXIN"/>
</dbReference>
<name>A0A8X6JXN6_9ARAC</name>
<gene>
    <name evidence="3" type="primary">Pdia5</name>
    <name evidence="3" type="ORF">TNIN_47121</name>
</gene>
<feature type="domain" description="Thioredoxin" evidence="2">
    <location>
        <begin position="101"/>
        <end position="230"/>
    </location>
</feature>
<reference evidence="3" key="1">
    <citation type="submission" date="2020-08" db="EMBL/GenBank/DDBJ databases">
        <title>Multicomponent nature underlies the extraordinary mechanical properties of spider dragline silk.</title>
        <authorList>
            <person name="Kono N."/>
            <person name="Nakamura H."/>
            <person name="Mori M."/>
            <person name="Yoshida Y."/>
            <person name="Ohtoshi R."/>
            <person name="Malay A.D."/>
            <person name="Moran D.A.P."/>
            <person name="Tomita M."/>
            <person name="Numata K."/>
            <person name="Arakawa K."/>
        </authorList>
    </citation>
    <scope>NUCLEOTIDE SEQUENCE</scope>
</reference>
<dbReference type="AlphaFoldDB" id="A0A8X6JXN6"/>
<dbReference type="PANTHER" id="PTHR45672:SF2">
    <property type="entry name" value="PROTEIN DISULFIDE-ISOMERASE A5"/>
    <property type="match status" value="1"/>
</dbReference>
<dbReference type="CDD" id="cd02997">
    <property type="entry name" value="PDI_a_PDIR"/>
    <property type="match status" value="2"/>
</dbReference>
<accession>A0A8X6JXN6</accession>
<dbReference type="GO" id="GO:0006457">
    <property type="term" value="P:protein folding"/>
    <property type="evidence" value="ECO:0007669"/>
    <property type="project" value="TreeGrafter"/>
</dbReference>
<protein>
    <submittedName>
        <fullName evidence="3">Protein disulfide-isomerase A5</fullName>
    </submittedName>
</protein>
<dbReference type="InterPro" id="IPR051063">
    <property type="entry name" value="PDI"/>
</dbReference>
<evidence type="ECO:0000313" key="3">
    <source>
        <dbReference type="EMBL" id="GFS66296.1"/>
    </source>
</evidence>
<proteinExistence type="predicted"/>
<dbReference type="InterPro" id="IPR036249">
    <property type="entry name" value="Thioredoxin-like_sf"/>
</dbReference>
<feature type="chain" id="PRO_5036489773" evidence="1">
    <location>
        <begin position="28"/>
        <end position="797"/>
    </location>
</feature>
<comment type="caution">
    <text evidence="3">The sequence shown here is derived from an EMBL/GenBank/DDBJ whole genome shotgun (WGS) entry which is preliminary data.</text>
</comment>
<dbReference type="Proteomes" id="UP000886998">
    <property type="component" value="Unassembled WGS sequence"/>
</dbReference>
<keyword evidence="1" id="KW-0732">Signal</keyword>
<sequence>MADPLKPALGFLLLIVVLFFLQTTITCKKPSSMSLVENIIDAKELKKLCRTRNNVLILFTKSTRQSSELINVFSKAAEIIRGQASLALVDCSGDAKKLCRKLKVSPEPHILKHYKDGEYHKDYDRKHTVQILGKLLNREKLPIMVMFYAPWCGFCKRLKPEYEAVATELKKKAIMAAMDVNKPENAVVRQHFNITGFPTLLYFEKGEMKHKYDGENNRDGLLNFMKNPDKQPEKPKEEEWADNASEVYHLTDENFNSVLESELSALIPGILAAVDAVKEKAVADRFKITGYPTVKYFKNGDVQYDVNLRTADKILEFMNDPKEPPPPPPPEIPWSEEPGHVVHLKEDDFKTFLKRKKHVLVMFYAPWCGHCKKAKPEFKAAAEYFKDEPKVEFAAVDCTAYSSVCNTHEVKGYPTLKYFNYYKSEKHYEGSRTERDFVDYMLSASDNASPPMPVTAADDNEIESFWAEVPNRELIHYLKDSTFHQVLESKPSALVMFYAHWGGHCKALRLKYFKNGKLQFDVAHRTVDLLVEFIKDPKQPPPPDVPWSDESKFVVHLQEDNFKPFLKKTKHVLLMFYAPWCSHCKRAKPEFADAAEYFKNDPEVEFAAIDCTAFNTVCSSHDIKAYPTFKYFNYYTVEKPYEGTRVSKDFVRYMEITSRSLPPPTPAPPPEPEKFWEGVPNAEHVHYLKQNVFHDVMKTKKSALVMFYANWGGHCKALRPVFAEAAAKLKQKKIESFFAVVDATVETSLRAQYSIISYPTLKYFQYGKEIEEYTKPRLLDDFMRYMKSPPTLKREEL</sequence>
<feature type="signal peptide" evidence="1">
    <location>
        <begin position="1"/>
        <end position="27"/>
    </location>
</feature>
<dbReference type="CDD" id="cd02961">
    <property type="entry name" value="PDI_a_family"/>
    <property type="match status" value="1"/>
</dbReference>
<dbReference type="InterPro" id="IPR046374">
    <property type="entry name" value="PDI_a_PDIR"/>
</dbReference>
<organism evidence="3 4">
    <name type="scientific">Trichonephila inaurata madagascariensis</name>
    <dbReference type="NCBI Taxonomy" id="2747483"/>
    <lineage>
        <taxon>Eukaryota</taxon>
        <taxon>Metazoa</taxon>
        <taxon>Ecdysozoa</taxon>
        <taxon>Arthropoda</taxon>
        <taxon>Chelicerata</taxon>
        <taxon>Arachnida</taxon>
        <taxon>Araneae</taxon>
        <taxon>Araneomorphae</taxon>
        <taxon>Entelegynae</taxon>
        <taxon>Araneoidea</taxon>
        <taxon>Nephilidae</taxon>
        <taxon>Trichonephila</taxon>
        <taxon>Trichonephila inaurata</taxon>
    </lineage>
</organism>
<feature type="domain" description="Thioredoxin" evidence="2">
    <location>
        <begin position="534"/>
        <end position="681"/>
    </location>
</feature>
<dbReference type="Pfam" id="PF00085">
    <property type="entry name" value="Thioredoxin"/>
    <property type="match status" value="5"/>
</dbReference>
<dbReference type="GO" id="GO:0003756">
    <property type="term" value="F:protein disulfide isomerase activity"/>
    <property type="evidence" value="ECO:0007669"/>
    <property type="project" value="InterPro"/>
</dbReference>
<dbReference type="SUPFAM" id="SSF52833">
    <property type="entry name" value="Thioredoxin-like"/>
    <property type="match status" value="7"/>
</dbReference>
<evidence type="ECO:0000259" key="2">
    <source>
        <dbReference type="PROSITE" id="PS51352"/>
    </source>
</evidence>
<dbReference type="EMBL" id="BMAV01028239">
    <property type="protein sequence ID" value="GFS66296.1"/>
    <property type="molecule type" value="Genomic_DNA"/>
</dbReference>
<evidence type="ECO:0000313" key="4">
    <source>
        <dbReference type="Proteomes" id="UP000886998"/>
    </source>
</evidence>
<dbReference type="InterPro" id="IPR013766">
    <property type="entry name" value="Thioredoxin_domain"/>
</dbReference>
<evidence type="ECO:0000256" key="1">
    <source>
        <dbReference type="SAM" id="SignalP"/>
    </source>
</evidence>
<dbReference type="PANTHER" id="PTHR45672">
    <property type="entry name" value="PROTEIN DISULFIDE-ISOMERASE C17H9.14C-RELATED"/>
    <property type="match status" value="1"/>
</dbReference>
<dbReference type="GO" id="GO:0005783">
    <property type="term" value="C:endoplasmic reticulum"/>
    <property type="evidence" value="ECO:0007669"/>
    <property type="project" value="TreeGrafter"/>
</dbReference>
<dbReference type="Gene3D" id="3.40.30.10">
    <property type="entry name" value="Glutaredoxin"/>
    <property type="match status" value="8"/>
</dbReference>
<dbReference type="OrthoDB" id="10264505at2759"/>
<keyword evidence="4" id="KW-1185">Reference proteome</keyword>
<dbReference type="PROSITE" id="PS51352">
    <property type="entry name" value="THIOREDOXIN_2"/>
    <property type="match status" value="4"/>
</dbReference>
<feature type="domain" description="Thioredoxin" evidence="2">
    <location>
        <begin position="321"/>
        <end position="446"/>
    </location>
</feature>